<proteinExistence type="predicted"/>
<dbReference type="CDD" id="cd16655">
    <property type="entry name" value="RING-Ubox_WDSUB1-like"/>
    <property type="match status" value="1"/>
</dbReference>
<dbReference type="EMBL" id="BMAR01000041">
    <property type="protein sequence ID" value="GFR50794.1"/>
    <property type="molecule type" value="Genomic_DNA"/>
</dbReference>
<dbReference type="InterPro" id="IPR052085">
    <property type="entry name" value="WD-SAM-U-box"/>
</dbReference>
<feature type="domain" description="U-box" evidence="2">
    <location>
        <begin position="617"/>
        <end position="691"/>
    </location>
</feature>
<dbReference type="AlphaFoldDB" id="A0AAD3HR62"/>
<dbReference type="PANTHER" id="PTHR46573">
    <property type="entry name" value="WD REPEAT, SAM AND U-BOX DOMAIN-CONTAINING PROTEIN 1"/>
    <property type="match status" value="1"/>
</dbReference>
<name>A0AAD3HR62_9CHLO</name>
<dbReference type="SMART" id="SM00504">
    <property type="entry name" value="Ubox"/>
    <property type="match status" value="1"/>
</dbReference>
<dbReference type="InterPro" id="IPR013083">
    <property type="entry name" value="Znf_RING/FYVE/PHD"/>
</dbReference>
<dbReference type="SUPFAM" id="SSF57850">
    <property type="entry name" value="RING/U-box"/>
    <property type="match status" value="1"/>
</dbReference>
<reference evidence="3 4" key="1">
    <citation type="journal article" date="2021" name="Sci. Rep.">
        <title>Genome sequencing of the multicellular alga Astrephomene provides insights into convergent evolution of germ-soma differentiation.</title>
        <authorList>
            <person name="Yamashita S."/>
            <person name="Yamamoto K."/>
            <person name="Matsuzaki R."/>
            <person name="Suzuki S."/>
            <person name="Yamaguchi H."/>
            <person name="Hirooka S."/>
            <person name="Minakuchi Y."/>
            <person name="Miyagishima S."/>
            <person name="Kawachi M."/>
            <person name="Toyoda A."/>
            <person name="Nozaki H."/>
        </authorList>
    </citation>
    <scope>NUCLEOTIDE SEQUENCE [LARGE SCALE GENOMIC DNA]</scope>
    <source>
        <strain evidence="3 4">NIES-4017</strain>
    </source>
</reference>
<feature type="compositionally biased region" description="Low complexity" evidence="1">
    <location>
        <begin position="43"/>
        <end position="70"/>
    </location>
</feature>
<comment type="caution">
    <text evidence="3">The sequence shown here is derived from an EMBL/GenBank/DDBJ whole genome shotgun (WGS) entry which is preliminary data.</text>
</comment>
<feature type="compositionally biased region" description="Gly residues" evidence="1">
    <location>
        <begin position="571"/>
        <end position="585"/>
    </location>
</feature>
<evidence type="ECO:0000313" key="4">
    <source>
        <dbReference type="Proteomes" id="UP001054857"/>
    </source>
</evidence>
<dbReference type="Pfam" id="PF04564">
    <property type="entry name" value="U-box"/>
    <property type="match status" value="1"/>
</dbReference>
<sequence>MTIWASSHPGAAASCCPGPPWPQQPLAGGASISPPGSAAVQQSPAAGFGSPAPASNSAVPSSPPFGAAAAVQPPPPVPIFGGTTTCAPSFCVGATTGFGAATAASFSFGGAAPPSSSIGTRSDLSAGFGAAPAPVPGFGAAMPAVLSFGFGAAPAVPSQQGSGAASAPAFGFGLPPAPASSSLGAQPAPPSFGFGVAAAPSSTSASASPASPPVFGVAPAVKPPGFGTPSAPSFNFGVSSPQSPGFGGSPAPSVGFTASPAPSFGFGVSPASSPSCGAASEPPSHSPSNLTPGPASGRKSALRTSAFTMPASSTLGSEAAASQPPPNANGRRHVRFNAPYSTARVLYELTEDPHSTRRGHGLRFLTSISACSDFQPPGVPKSHEEMRWEDYQCGLQQGWSTPDGEVALQRFRENAIRRKAFTLHGTRSLSYNVELHMCEPMCLFKSVSALPVYQQNGMDKSHEELRWEDLMNGGHAGFRGGCSGGSSAAAAAVRGNATEAGEATHLSRKRSCSRASREHEVAGGHVSGGGAASGVVGAGGVGDGVTAADSAPPALFEAGGSAGSGPHASGSDGGCGGSNGPTGDGDGSDKTAAATAAAAAATAPGEGAGLGCLNVMEPDPMFLCPITYDVMVDPVVATDGYTYERSAITKWLKYRRPSPVTSQRMPQSALLIPNIVVRSAIQEWKRKTGQWW</sequence>
<dbReference type="PROSITE" id="PS51698">
    <property type="entry name" value="U_BOX"/>
    <property type="match status" value="1"/>
</dbReference>
<protein>
    <recommendedName>
        <fullName evidence="2">U-box domain-containing protein</fullName>
    </recommendedName>
</protein>
<evidence type="ECO:0000256" key="1">
    <source>
        <dbReference type="SAM" id="MobiDB-lite"/>
    </source>
</evidence>
<accession>A0AAD3HR62</accession>
<dbReference type="GO" id="GO:0004842">
    <property type="term" value="F:ubiquitin-protein transferase activity"/>
    <property type="evidence" value="ECO:0007669"/>
    <property type="project" value="InterPro"/>
</dbReference>
<dbReference type="PANTHER" id="PTHR46573:SF1">
    <property type="entry name" value="WD REPEAT, SAM AND U-BOX DOMAIN-CONTAINING PROTEIN 1"/>
    <property type="match status" value="1"/>
</dbReference>
<feature type="region of interest" description="Disordered" evidence="1">
    <location>
        <begin position="556"/>
        <end position="591"/>
    </location>
</feature>
<evidence type="ECO:0000259" key="2">
    <source>
        <dbReference type="PROSITE" id="PS51698"/>
    </source>
</evidence>
<dbReference type="InterPro" id="IPR003613">
    <property type="entry name" value="Ubox_domain"/>
</dbReference>
<dbReference type="GO" id="GO:0016567">
    <property type="term" value="P:protein ubiquitination"/>
    <property type="evidence" value="ECO:0007669"/>
    <property type="project" value="InterPro"/>
</dbReference>
<dbReference type="Gene3D" id="3.30.40.10">
    <property type="entry name" value="Zinc/RING finger domain, C3HC4 (zinc finger)"/>
    <property type="match status" value="1"/>
</dbReference>
<feature type="region of interest" description="Disordered" evidence="1">
    <location>
        <begin position="270"/>
        <end position="333"/>
    </location>
</feature>
<feature type="compositionally biased region" description="Polar residues" evidence="1">
    <location>
        <begin position="302"/>
        <end position="316"/>
    </location>
</feature>
<dbReference type="Proteomes" id="UP001054857">
    <property type="component" value="Unassembled WGS sequence"/>
</dbReference>
<feature type="region of interest" description="Disordered" evidence="1">
    <location>
        <begin position="496"/>
        <end position="529"/>
    </location>
</feature>
<evidence type="ECO:0000313" key="3">
    <source>
        <dbReference type="EMBL" id="GFR50794.1"/>
    </source>
</evidence>
<feature type="compositionally biased region" description="Low complexity" evidence="1">
    <location>
        <begin position="270"/>
        <end position="283"/>
    </location>
</feature>
<keyword evidence="4" id="KW-1185">Reference proteome</keyword>
<organism evidence="3 4">
    <name type="scientific">Astrephomene gubernaculifera</name>
    <dbReference type="NCBI Taxonomy" id="47775"/>
    <lineage>
        <taxon>Eukaryota</taxon>
        <taxon>Viridiplantae</taxon>
        <taxon>Chlorophyta</taxon>
        <taxon>core chlorophytes</taxon>
        <taxon>Chlorophyceae</taxon>
        <taxon>CS clade</taxon>
        <taxon>Chlamydomonadales</taxon>
        <taxon>Astrephomenaceae</taxon>
        <taxon>Astrephomene</taxon>
    </lineage>
</organism>
<gene>
    <name evidence="3" type="ORF">Agub_g13059</name>
</gene>
<feature type="region of interest" description="Disordered" evidence="1">
    <location>
        <begin position="1"/>
        <end position="70"/>
    </location>
</feature>
<dbReference type="Gene3D" id="1.10.10.2360">
    <property type="match status" value="2"/>
</dbReference>